<dbReference type="NCBIfam" id="NF033545">
    <property type="entry name" value="transpos_IS630"/>
    <property type="match status" value="1"/>
</dbReference>
<protein>
    <submittedName>
        <fullName evidence="2">IS630 family transposase</fullName>
    </submittedName>
</protein>
<reference evidence="2 3" key="1">
    <citation type="submission" date="2018-12" db="EMBL/GenBank/DDBJ databases">
        <title>Genome Sequence of Candidatus Viridilinea halotolerans isolated from saline sulfide-rich spring.</title>
        <authorList>
            <person name="Grouzdev D.S."/>
            <person name="Burganskaya E.I."/>
            <person name="Krutkina M.S."/>
            <person name="Sukhacheva M.V."/>
            <person name="Gorlenko V.M."/>
        </authorList>
    </citation>
    <scope>NUCLEOTIDE SEQUENCE [LARGE SCALE GENOMIC DNA]</scope>
    <source>
        <strain evidence="2">Chok-6</strain>
    </source>
</reference>
<sequence length="192" mass="22044">MAHQLRRKKGLLGPQGRLYFVDAAHLLHQAVPSQGWIKRNRTVELKTNTGRSRLNVLGAYSPDDHSLVAIEDTISCDAQMVCQLLQKLRAAHPGLPILVVLDNARYQRAGRVQDLAKELEITLLFLPPYSPNLNLIERFWKFLRKHVTRNRFYATFGEFRTAIQHVLKHLDDYTGELASLMTEKFHLFGQTT</sequence>
<dbReference type="InterPro" id="IPR036397">
    <property type="entry name" value="RNaseH_sf"/>
</dbReference>
<organism evidence="2 3">
    <name type="scientific">Candidatus Viridilinea halotolerans</name>
    <dbReference type="NCBI Taxonomy" id="2491704"/>
    <lineage>
        <taxon>Bacteria</taxon>
        <taxon>Bacillati</taxon>
        <taxon>Chloroflexota</taxon>
        <taxon>Chloroflexia</taxon>
        <taxon>Chloroflexales</taxon>
        <taxon>Chloroflexineae</taxon>
        <taxon>Oscillochloridaceae</taxon>
        <taxon>Candidatus Viridilinea</taxon>
    </lineage>
</organism>
<dbReference type="Pfam" id="PF13358">
    <property type="entry name" value="DDE_3"/>
    <property type="match status" value="1"/>
</dbReference>
<evidence type="ECO:0000259" key="1">
    <source>
        <dbReference type="Pfam" id="PF13358"/>
    </source>
</evidence>
<name>A0A426U7R7_9CHLR</name>
<dbReference type="Gene3D" id="3.30.420.10">
    <property type="entry name" value="Ribonuclease H-like superfamily/Ribonuclease H"/>
    <property type="match status" value="1"/>
</dbReference>
<dbReference type="SUPFAM" id="SSF53098">
    <property type="entry name" value="Ribonuclease H-like"/>
    <property type="match status" value="1"/>
</dbReference>
<dbReference type="Proteomes" id="UP000280307">
    <property type="component" value="Unassembled WGS sequence"/>
</dbReference>
<dbReference type="InterPro" id="IPR038717">
    <property type="entry name" value="Tc1-like_DDE_dom"/>
</dbReference>
<dbReference type="PANTHER" id="PTHR46564:SF1">
    <property type="entry name" value="TRANSPOSASE"/>
    <property type="match status" value="1"/>
</dbReference>
<dbReference type="AlphaFoldDB" id="A0A426U7R7"/>
<accession>A0A426U7R7</accession>
<comment type="caution">
    <text evidence="2">The sequence shown here is derived from an EMBL/GenBank/DDBJ whole genome shotgun (WGS) entry which is preliminary data.</text>
</comment>
<dbReference type="InterPro" id="IPR012337">
    <property type="entry name" value="RNaseH-like_sf"/>
</dbReference>
<evidence type="ECO:0000313" key="2">
    <source>
        <dbReference type="EMBL" id="RRR76203.1"/>
    </source>
</evidence>
<dbReference type="InterPro" id="IPR047655">
    <property type="entry name" value="Transpos_IS630-like"/>
</dbReference>
<evidence type="ECO:0000313" key="3">
    <source>
        <dbReference type="Proteomes" id="UP000280307"/>
    </source>
</evidence>
<dbReference type="PANTHER" id="PTHR46564">
    <property type="entry name" value="TRANSPOSASE"/>
    <property type="match status" value="1"/>
</dbReference>
<dbReference type="EMBL" id="RSAS01000133">
    <property type="protein sequence ID" value="RRR76203.1"/>
    <property type="molecule type" value="Genomic_DNA"/>
</dbReference>
<dbReference type="GO" id="GO:0003676">
    <property type="term" value="F:nucleic acid binding"/>
    <property type="evidence" value="ECO:0007669"/>
    <property type="project" value="InterPro"/>
</dbReference>
<proteinExistence type="predicted"/>
<feature type="domain" description="Tc1-like transposase DDE" evidence="1">
    <location>
        <begin position="17"/>
        <end position="159"/>
    </location>
</feature>
<gene>
    <name evidence="2" type="ORF">EI684_03435</name>
</gene>